<feature type="compositionally biased region" description="Polar residues" evidence="1">
    <location>
        <begin position="17"/>
        <end position="27"/>
    </location>
</feature>
<sequence>MSGNYDYPPASDRQYHRNTNPERSQSGRQSQLQNLRNLLSERARRRSGSITTARALETLNQEIEQLRPSRVRHRSAYEEGQTDANTEQDRQQGSSSTRNADHIRRRVLYRERERTSNASPSSERVEQAIDSLNNQLRLRWLTPGEALSRIRESRANRPNNESSDDFPPFRLPPELEQAVAISRARESRTNRNNNSDSSEFSLLSSPHGLEEAATRFVNEHFPGSESPLRLFNLSPSPYPEPHNPPSWDDPPPRSESPGSLGTRWRAKRRKLDSDDHREGLKGFTYGHYGQVVPGLLKMEIESCDGGTYYDENGDSSWPGNVLLNDASVYCTKKSNCNLILKHRGETPFSLKKIIIKAPKKGFDAAIQEGMVFVSMTSEELLERTARYQIHYESLNRRCHRPRRQYSQPSHEYMNAYRSPLQVIERSDSSVGDSGVQTESQDPFATPETTEPQFRVTTEHDDNSDGGPNDNQENDEFPSATEIELMNFGEDGELFCPEEGDESDDDEASVFNQDRFEMRRRFRDHHNQHGAGRTRLATPSRIVPTASFGEFTSQESDVIKPHAQFFIKRENSMVSIKFDPPPSGRFILIKLFSPRSGGNIDIESIMVHGFAGTRYFPSLEFR</sequence>
<dbReference type="GeneID" id="70245841"/>
<reference evidence="2" key="1">
    <citation type="submission" date="2021-12" db="EMBL/GenBank/DDBJ databases">
        <title>Convergent genome expansion in fungi linked to evolution of root-endophyte symbiosis.</title>
        <authorList>
            <consortium name="DOE Joint Genome Institute"/>
            <person name="Ke Y.-H."/>
            <person name="Bonito G."/>
            <person name="Liao H.-L."/>
            <person name="Looney B."/>
            <person name="Rojas-Flechas A."/>
            <person name="Nash J."/>
            <person name="Hameed K."/>
            <person name="Schadt C."/>
            <person name="Martin F."/>
            <person name="Crous P.W."/>
            <person name="Miettinen O."/>
            <person name="Magnuson J.K."/>
            <person name="Labbe J."/>
            <person name="Jacobson D."/>
            <person name="Doktycz M.J."/>
            <person name="Veneault-Fourrey C."/>
            <person name="Kuo A."/>
            <person name="Mondo S."/>
            <person name="Calhoun S."/>
            <person name="Riley R."/>
            <person name="Ohm R."/>
            <person name="LaButti K."/>
            <person name="Andreopoulos B."/>
            <person name="Pangilinan J."/>
            <person name="Nolan M."/>
            <person name="Tritt A."/>
            <person name="Clum A."/>
            <person name="Lipzen A."/>
            <person name="Daum C."/>
            <person name="Barry K."/>
            <person name="Grigoriev I.V."/>
            <person name="Vilgalys R."/>
        </authorList>
    </citation>
    <scope>NUCLEOTIDE SEQUENCE</scope>
    <source>
        <strain evidence="2">PMI_201</strain>
    </source>
</reference>
<feature type="region of interest" description="Disordered" evidence="1">
    <location>
        <begin position="425"/>
        <end position="475"/>
    </location>
</feature>
<name>A0AAD4L1V3_9EURO</name>
<feature type="compositionally biased region" description="Low complexity" evidence="1">
    <location>
        <begin position="190"/>
        <end position="203"/>
    </location>
</feature>
<comment type="caution">
    <text evidence="2">The sequence shown here is derived from an EMBL/GenBank/DDBJ whole genome shotgun (WGS) entry which is preliminary data.</text>
</comment>
<keyword evidence="3" id="KW-1185">Reference proteome</keyword>
<feature type="region of interest" description="Disordered" evidence="1">
    <location>
        <begin position="227"/>
        <end position="276"/>
    </location>
</feature>
<dbReference type="Proteomes" id="UP001201262">
    <property type="component" value="Unassembled WGS sequence"/>
</dbReference>
<feature type="region of interest" description="Disordered" evidence="1">
    <location>
        <begin position="64"/>
        <end position="126"/>
    </location>
</feature>
<dbReference type="RefSeq" id="XP_046075957.1">
    <property type="nucleotide sequence ID" value="XM_046215554.1"/>
</dbReference>
<evidence type="ECO:0000313" key="3">
    <source>
        <dbReference type="Proteomes" id="UP001201262"/>
    </source>
</evidence>
<gene>
    <name evidence="2" type="ORF">BGW36DRAFT_373140</name>
</gene>
<dbReference type="AlphaFoldDB" id="A0AAD4L1V3"/>
<proteinExistence type="predicted"/>
<dbReference type="EMBL" id="JAJTJA010000003">
    <property type="protein sequence ID" value="KAH8702581.1"/>
    <property type="molecule type" value="Genomic_DNA"/>
</dbReference>
<evidence type="ECO:0000313" key="2">
    <source>
        <dbReference type="EMBL" id="KAH8702581.1"/>
    </source>
</evidence>
<evidence type="ECO:0000256" key="1">
    <source>
        <dbReference type="SAM" id="MobiDB-lite"/>
    </source>
</evidence>
<feature type="compositionally biased region" description="Polar residues" evidence="1">
    <location>
        <begin position="428"/>
        <end position="455"/>
    </location>
</feature>
<feature type="region of interest" description="Disordered" evidence="1">
    <location>
        <begin position="151"/>
        <end position="203"/>
    </location>
</feature>
<protein>
    <submittedName>
        <fullName evidence="2">Uncharacterized protein</fullName>
    </submittedName>
</protein>
<accession>A0AAD4L1V3</accession>
<feature type="compositionally biased region" description="Low complexity" evidence="1">
    <location>
        <begin position="28"/>
        <end position="40"/>
    </location>
</feature>
<feature type="region of interest" description="Disordered" evidence="1">
    <location>
        <begin position="1"/>
        <end position="52"/>
    </location>
</feature>
<organism evidence="2 3">
    <name type="scientific">Talaromyces proteolyticus</name>
    <dbReference type="NCBI Taxonomy" id="1131652"/>
    <lineage>
        <taxon>Eukaryota</taxon>
        <taxon>Fungi</taxon>
        <taxon>Dikarya</taxon>
        <taxon>Ascomycota</taxon>
        <taxon>Pezizomycotina</taxon>
        <taxon>Eurotiomycetes</taxon>
        <taxon>Eurotiomycetidae</taxon>
        <taxon>Eurotiales</taxon>
        <taxon>Trichocomaceae</taxon>
        <taxon>Talaromyces</taxon>
        <taxon>Talaromyces sect. Bacilispori</taxon>
    </lineage>
</organism>
<feature type="compositionally biased region" description="Pro residues" evidence="1">
    <location>
        <begin position="236"/>
        <end position="249"/>
    </location>
</feature>